<evidence type="ECO:0000313" key="2">
    <source>
        <dbReference type="Proteomes" id="UP000887320"/>
    </source>
</evidence>
<dbReference type="RefSeq" id="WP_034613144.1">
    <property type="nucleotide sequence ID" value="NZ_AP014630.1"/>
</dbReference>
<reference evidence="1" key="1">
    <citation type="submission" date="2021-07" db="EMBL/GenBank/DDBJ databases">
        <authorList>
            <person name="Fernandez M."/>
            <person name="Pereira P."/>
            <person name="Torres Tejerizo G.A."/>
            <person name="Gonzalez P."/>
            <person name="Agostini E."/>
        </authorList>
    </citation>
    <scope>NUCLEOTIDE SEQUENCE</scope>
    <source>
        <strain evidence="1">SFC 500-1A</strain>
    </source>
</reference>
<accession>A0A077KY85</accession>
<dbReference type="KEGG" id="agu:AS4_22150"/>
<dbReference type="Proteomes" id="UP000887320">
    <property type="component" value="Unassembled WGS sequence"/>
</dbReference>
<dbReference type="EMBL" id="JAHWXT010000004">
    <property type="protein sequence ID" value="MCF0265251.1"/>
    <property type="molecule type" value="Genomic_DNA"/>
</dbReference>
<dbReference type="STRING" id="106649.GCA_000829655_01118"/>
<comment type="caution">
    <text evidence="1">The sequence shown here is derived from an EMBL/GenBank/DDBJ whole genome shotgun (WGS) entry which is preliminary data.</text>
</comment>
<dbReference type="InterPro" id="IPR028274">
    <property type="entry name" value="TerY-C"/>
</dbReference>
<dbReference type="Pfam" id="PF00092">
    <property type="entry name" value="VWA"/>
    <property type="match status" value="1"/>
</dbReference>
<dbReference type="SUPFAM" id="SSF53300">
    <property type="entry name" value="vWA-like"/>
    <property type="match status" value="1"/>
</dbReference>
<dbReference type="InterPro" id="IPR002035">
    <property type="entry name" value="VWF_A"/>
</dbReference>
<organism evidence="1 2">
    <name type="scientific">Acinetobacter guillouiae</name>
    <name type="common">Acinetobacter genomosp. 11</name>
    <dbReference type="NCBI Taxonomy" id="106649"/>
    <lineage>
        <taxon>Bacteria</taxon>
        <taxon>Pseudomonadati</taxon>
        <taxon>Pseudomonadota</taxon>
        <taxon>Gammaproteobacteria</taxon>
        <taxon>Moraxellales</taxon>
        <taxon>Moraxellaceae</taxon>
        <taxon>Acinetobacter</taxon>
    </lineage>
</organism>
<evidence type="ECO:0000313" key="1">
    <source>
        <dbReference type="EMBL" id="MCF0265251.1"/>
    </source>
</evidence>
<proteinExistence type="predicted"/>
<dbReference type="Pfam" id="PF15616">
    <property type="entry name" value="TerY_C"/>
    <property type="match status" value="1"/>
</dbReference>
<gene>
    <name evidence="1" type="ORF">KW868_12390</name>
</gene>
<dbReference type="SMART" id="SM00327">
    <property type="entry name" value="VWA"/>
    <property type="match status" value="1"/>
</dbReference>
<name>A0A077KY85_ACIGI</name>
<dbReference type="Gene3D" id="3.40.50.410">
    <property type="entry name" value="von Willebrand factor, type A domain"/>
    <property type="match status" value="1"/>
</dbReference>
<dbReference type="PROSITE" id="PS50234">
    <property type="entry name" value="VWFA"/>
    <property type="match status" value="1"/>
</dbReference>
<protein>
    <submittedName>
        <fullName evidence="1">VWA domain-containing protein</fullName>
    </submittedName>
</protein>
<dbReference type="InterPro" id="IPR036465">
    <property type="entry name" value="vWFA_dom_sf"/>
</dbReference>
<sequence>MRRLPVFFVLDCSESMVGQPLESVQEGVEFILSSLRKDPYALETVYVSVIAYAGIVRTLVPLTELFAFNHFNLPLGGGTHLGKALDHLGQEIDRYVMKTTSEVKGDWKPMVYIFTDGRPTDEYDQAIQRWNAKYAHKATVVAIGLGADVDFSVLSKITENTISIDQINQEYVKGLCKWITASVVSQSISIGSHQQKDDLLPIDERYMRLAKDALSLQKNKADDHCAIFVGRCQKMNKPYIIKYIRNLQYKGPADLNINIYNFKLDTCSAISEEYFTWSDHNASNKQINTAELDGFPECPHCFSETAFAVCGCGNLMCYDGYRESVVCPWCRRQISFSSGDGDFDLTRGQG</sequence>
<dbReference type="AlphaFoldDB" id="A0A077KY85"/>
<dbReference type="GeneID" id="67744281"/>